<proteinExistence type="inferred from homology"/>
<evidence type="ECO:0000256" key="5">
    <source>
        <dbReference type="ARBA" id="ARBA00013406"/>
    </source>
</evidence>
<keyword evidence="8" id="KW-0369">Histidine metabolism</keyword>
<evidence type="ECO:0000256" key="1">
    <source>
        <dbReference type="ARBA" id="ARBA00000853"/>
    </source>
</evidence>
<dbReference type="Gene3D" id="3.20.20.140">
    <property type="entry name" value="Metal-dependent hydrolases"/>
    <property type="match status" value="1"/>
</dbReference>
<dbReference type="SUPFAM" id="SSF51338">
    <property type="entry name" value="Composite domain of metallo-dependent hydrolases"/>
    <property type="match status" value="1"/>
</dbReference>
<dbReference type="GO" id="GO:0005737">
    <property type="term" value="C:cytoplasm"/>
    <property type="evidence" value="ECO:0007669"/>
    <property type="project" value="InterPro"/>
</dbReference>
<evidence type="ECO:0000256" key="6">
    <source>
        <dbReference type="ARBA" id="ARBA00022723"/>
    </source>
</evidence>
<dbReference type="GO" id="GO:0046872">
    <property type="term" value="F:metal ion binding"/>
    <property type="evidence" value="ECO:0007669"/>
    <property type="project" value="UniProtKB-KW"/>
</dbReference>
<comment type="similarity">
    <text evidence="3">Belongs to the metallo-dependent hydrolases superfamily. HutI family.</text>
</comment>
<evidence type="ECO:0000256" key="7">
    <source>
        <dbReference type="ARBA" id="ARBA00022801"/>
    </source>
</evidence>
<evidence type="ECO:0000313" key="12">
    <source>
        <dbReference type="EMBL" id="OMJ78587.1"/>
    </source>
</evidence>
<keyword evidence="6" id="KW-0479">Metal-binding</keyword>
<keyword evidence="13" id="KW-1185">Reference proteome</keyword>
<reference evidence="12 13" key="1">
    <citation type="submission" date="2016-11" db="EMBL/GenBank/DDBJ databases">
        <title>The macronuclear genome of Stentor coeruleus: a giant cell with tiny introns.</title>
        <authorList>
            <person name="Slabodnick M."/>
            <person name="Ruby J.G."/>
            <person name="Reiff S.B."/>
            <person name="Swart E.C."/>
            <person name="Gosai S."/>
            <person name="Prabakaran S."/>
            <person name="Witkowska E."/>
            <person name="Larue G.E."/>
            <person name="Fisher S."/>
            <person name="Freeman R.M."/>
            <person name="Gunawardena J."/>
            <person name="Chu W."/>
            <person name="Stover N.A."/>
            <person name="Gregory B.D."/>
            <person name="Nowacki M."/>
            <person name="Derisi J."/>
            <person name="Roy S.W."/>
            <person name="Marshall W.F."/>
            <person name="Sood P."/>
        </authorList>
    </citation>
    <scope>NUCLEOTIDE SEQUENCE [LARGE SCALE GENOMIC DNA]</scope>
    <source>
        <strain evidence="12">WM001</strain>
    </source>
</reference>
<dbReference type="NCBIfam" id="TIGR01224">
    <property type="entry name" value="hutI"/>
    <property type="match status" value="1"/>
</dbReference>
<evidence type="ECO:0000259" key="11">
    <source>
        <dbReference type="Pfam" id="PF01979"/>
    </source>
</evidence>
<dbReference type="GO" id="GO:0019556">
    <property type="term" value="P:L-histidine catabolic process to glutamate and formamide"/>
    <property type="evidence" value="ECO:0007669"/>
    <property type="project" value="UniProtKB-UniPathway"/>
</dbReference>
<dbReference type="Pfam" id="PF01979">
    <property type="entry name" value="Amidohydro_1"/>
    <property type="match status" value="1"/>
</dbReference>
<protein>
    <recommendedName>
        <fullName evidence="5">Probable imidazolonepropionase</fullName>
        <ecNumber evidence="4">3.5.2.7</ecNumber>
    </recommendedName>
</protein>
<dbReference type="EC" id="3.5.2.7" evidence="4"/>
<dbReference type="AlphaFoldDB" id="A0A1R2BPC1"/>
<dbReference type="Proteomes" id="UP000187209">
    <property type="component" value="Unassembled WGS sequence"/>
</dbReference>
<evidence type="ECO:0000256" key="10">
    <source>
        <dbReference type="ARBA" id="ARBA00023004"/>
    </source>
</evidence>
<dbReference type="OrthoDB" id="194468at2759"/>
<dbReference type="InterPro" id="IPR005920">
    <property type="entry name" value="HutI"/>
</dbReference>
<feature type="domain" description="Amidohydrolase-related" evidence="11">
    <location>
        <begin position="274"/>
        <end position="416"/>
    </location>
</feature>
<dbReference type="PANTHER" id="PTHR42752:SF1">
    <property type="entry name" value="IMIDAZOLONEPROPIONASE-RELATED"/>
    <property type="match status" value="1"/>
</dbReference>
<accession>A0A1R2BPC1</accession>
<dbReference type="InterPro" id="IPR006680">
    <property type="entry name" value="Amidohydro-rel"/>
</dbReference>
<dbReference type="Gene3D" id="2.30.40.10">
    <property type="entry name" value="Urease, subunit C, domain 1"/>
    <property type="match status" value="1"/>
</dbReference>
<comment type="caution">
    <text evidence="12">The sequence shown here is derived from an EMBL/GenBank/DDBJ whole genome shotgun (WGS) entry which is preliminary data.</text>
</comment>
<gene>
    <name evidence="12" type="ORF">SteCoe_21567</name>
</gene>
<evidence type="ECO:0000256" key="3">
    <source>
        <dbReference type="ARBA" id="ARBA00008002"/>
    </source>
</evidence>
<keyword evidence="9" id="KW-0862">Zinc</keyword>
<name>A0A1R2BPC1_9CILI</name>
<dbReference type="EMBL" id="MPUH01000514">
    <property type="protein sequence ID" value="OMJ78587.1"/>
    <property type="molecule type" value="Genomic_DNA"/>
</dbReference>
<keyword evidence="7" id="KW-0378">Hydrolase</keyword>
<dbReference type="FunFam" id="3.20.20.140:FF:000007">
    <property type="entry name" value="Imidazolonepropionase"/>
    <property type="match status" value="1"/>
</dbReference>
<dbReference type="GO" id="GO:0050480">
    <property type="term" value="F:imidazolonepropionase activity"/>
    <property type="evidence" value="ECO:0007669"/>
    <property type="project" value="UniProtKB-EC"/>
</dbReference>
<dbReference type="PANTHER" id="PTHR42752">
    <property type="entry name" value="IMIDAZOLONEPROPIONASE"/>
    <property type="match status" value="1"/>
</dbReference>
<evidence type="ECO:0000256" key="8">
    <source>
        <dbReference type="ARBA" id="ARBA00022808"/>
    </source>
</evidence>
<keyword evidence="10" id="KW-0408">Iron</keyword>
<dbReference type="SUPFAM" id="SSF51556">
    <property type="entry name" value="Metallo-dependent hydrolases"/>
    <property type="match status" value="1"/>
</dbReference>
<comment type="pathway">
    <text evidence="2">Amino-acid degradation; L-histidine degradation into L-glutamate; N-formimidoyl-L-glutamate from L-histidine: step 3/3.</text>
</comment>
<dbReference type="UniPathway" id="UPA00379">
    <property type="reaction ID" value="UER00551"/>
</dbReference>
<evidence type="ECO:0000313" key="13">
    <source>
        <dbReference type="Proteomes" id="UP000187209"/>
    </source>
</evidence>
<dbReference type="GO" id="GO:0019557">
    <property type="term" value="P:L-histidine catabolic process to glutamate and formate"/>
    <property type="evidence" value="ECO:0007669"/>
    <property type="project" value="UniProtKB-UniPathway"/>
</dbReference>
<dbReference type="InterPro" id="IPR032466">
    <property type="entry name" value="Metal_Hydrolase"/>
</dbReference>
<comment type="catalytic activity">
    <reaction evidence="1">
        <text>4-imidazolone-5-propanoate + H2O = N-formimidoyl-L-glutamate</text>
        <dbReference type="Rhea" id="RHEA:23660"/>
        <dbReference type="ChEBI" id="CHEBI:15377"/>
        <dbReference type="ChEBI" id="CHEBI:58928"/>
        <dbReference type="ChEBI" id="CHEBI:77893"/>
        <dbReference type="EC" id="3.5.2.7"/>
    </reaction>
</comment>
<dbReference type="CDD" id="cd01296">
    <property type="entry name" value="Imidazolone-5PH"/>
    <property type="match status" value="1"/>
</dbReference>
<organism evidence="12 13">
    <name type="scientific">Stentor coeruleus</name>
    <dbReference type="NCBI Taxonomy" id="5963"/>
    <lineage>
        <taxon>Eukaryota</taxon>
        <taxon>Sar</taxon>
        <taxon>Alveolata</taxon>
        <taxon>Ciliophora</taxon>
        <taxon>Postciliodesmatophora</taxon>
        <taxon>Heterotrichea</taxon>
        <taxon>Heterotrichida</taxon>
        <taxon>Stentoridae</taxon>
        <taxon>Stentor</taxon>
    </lineage>
</organism>
<evidence type="ECO:0000256" key="2">
    <source>
        <dbReference type="ARBA" id="ARBA00004758"/>
    </source>
</evidence>
<evidence type="ECO:0000256" key="4">
    <source>
        <dbReference type="ARBA" id="ARBA00012864"/>
    </source>
</evidence>
<dbReference type="InterPro" id="IPR011059">
    <property type="entry name" value="Metal-dep_hydrolase_composite"/>
</dbReference>
<sequence>MYTLLYNIGEIVQISISKEPFKTQSLMRDLHILNNGAIVIKDSEIFDIGFNDEIQTKYANTVFSYKFDVKGNSVVPGLVDAHTHPVFAGDRVHEFAMKLDGKTYMDIHKAGGGIMYSVNCVKNANESTLYESLNQRLNKFLKSGTTLVECKSGYGIDTENEIKMMKVIKRAQDHMKISIVSTYLPAHTIPPGMTENEMANLICDEEIPIVKKMIEQGEINPEQIDVFCEKNIYELESTERILRAGKSIGLEGNFHGEELNCLNSCVMGGNLGVRSISHLEYTSDEDIAAMRDSKVCAVLLPSTQYILHLPIPPVRKMIDEGVIVALGSDFNPNAWCYDMKFIMNLACVNYRMNMPEALVAATLNAAASIGRSHLYGSIEIGKKADLLVLNCANWEHIIYEICDSPISLIFKHGELVHDFSN</sequence>
<evidence type="ECO:0000256" key="9">
    <source>
        <dbReference type="ARBA" id="ARBA00022833"/>
    </source>
</evidence>